<dbReference type="NCBIfam" id="NF006421">
    <property type="entry name" value="PRK08673.1"/>
    <property type="match status" value="1"/>
</dbReference>
<feature type="domain" description="DAHP synthetase I/KDSA" evidence="2">
    <location>
        <begin position="87"/>
        <end position="328"/>
    </location>
</feature>
<sequence length="340" mass="37334">MIVVMRPTVREDTINFVKSNLEKYGVEVNVSKGGTYCILGLVGDSSKIDSDKILTFEGVEKVLKVQDPFKKANRLFKPDDSIINVNGTLIGGGNLGVMAGPCSVESEEQILEIARAVKNSGANFLRGGAFKPRTSPYSFQGLELEGLKLLEIAKKETGLNIVTEIMSTDYIDEFVDRVNVIQVGARNMQNFDLLKQLGKTNKPILLKRGIAATIEEWLMSAEYIMAGGNENVILCERGIRTYENYTRNTLDLSAIPVVKRLSHLPIIVDPSHAAGYWYLVEPLAKAAIAVGADGLMIEVHNNPQCALSDGQQSIKPAAFDELMKKVKVIAEMEGKKLVFL</sequence>
<evidence type="ECO:0000259" key="2">
    <source>
        <dbReference type="Pfam" id="PF00793"/>
    </source>
</evidence>
<dbReference type="Gene3D" id="3.30.70.1140">
    <property type="entry name" value="Phospho-2-dehydro-3-deoxyheptonate aldolase, domain 1"/>
    <property type="match status" value="1"/>
</dbReference>
<dbReference type="GO" id="GO:0003849">
    <property type="term" value="F:3-deoxy-7-phosphoheptulonate synthase activity"/>
    <property type="evidence" value="ECO:0007669"/>
    <property type="project" value="UniProtKB-EC"/>
</dbReference>
<evidence type="ECO:0000313" key="5">
    <source>
        <dbReference type="Proteomes" id="UP000662088"/>
    </source>
</evidence>
<dbReference type="NCBIfam" id="TIGR01361">
    <property type="entry name" value="DAHP_synth_Bsub"/>
    <property type="match status" value="1"/>
</dbReference>
<reference evidence="4" key="1">
    <citation type="submission" date="2020-08" db="EMBL/GenBank/DDBJ databases">
        <title>Genome public.</title>
        <authorList>
            <person name="Liu C."/>
            <person name="Sun Q."/>
        </authorList>
    </citation>
    <scope>NUCLEOTIDE SEQUENCE</scope>
    <source>
        <strain evidence="4">NSJ-42</strain>
    </source>
</reference>
<dbReference type="InterPro" id="IPR006268">
    <property type="entry name" value="DAHP_syn_2"/>
</dbReference>
<dbReference type="InterPro" id="IPR013785">
    <property type="entry name" value="Aldolase_TIM"/>
</dbReference>
<dbReference type="InterPro" id="IPR041071">
    <property type="entry name" value="DAHP_snth_FXD"/>
</dbReference>
<evidence type="ECO:0000313" key="4">
    <source>
        <dbReference type="EMBL" id="MBC5639074.1"/>
    </source>
</evidence>
<dbReference type="EMBL" id="JACOOQ010000001">
    <property type="protein sequence ID" value="MBC5639074.1"/>
    <property type="molecule type" value="Genomic_DNA"/>
</dbReference>
<name>A0A8I0A462_9CLOT</name>
<dbReference type="PANTHER" id="PTHR43018">
    <property type="entry name" value="PHOSPHO-2-DEHYDRO-3-DEOXYHEPTONATE ALDOLASE"/>
    <property type="match status" value="1"/>
</dbReference>
<dbReference type="Pfam" id="PF18152">
    <property type="entry name" value="DAHP_snth_FXD"/>
    <property type="match status" value="1"/>
</dbReference>
<protein>
    <submittedName>
        <fullName evidence="4">3-deoxy-7-phosphoheptulonate synthase</fullName>
        <ecNumber evidence="4">2.5.1.54</ecNumber>
    </submittedName>
</protein>
<feature type="domain" description="DAHP synthase ferredoxin-like" evidence="3">
    <location>
        <begin position="1"/>
        <end position="66"/>
    </location>
</feature>
<dbReference type="RefSeq" id="WP_186834472.1">
    <property type="nucleotide sequence ID" value="NZ_JACOOQ010000001.1"/>
</dbReference>
<dbReference type="AlphaFoldDB" id="A0A8I0A462"/>
<dbReference type="GO" id="GO:0016832">
    <property type="term" value="F:aldehyde-lyase activity"/>
    <property type="evidence" value="ECO:0007669"/>
    <property type="project" value="InterPro"/>
</dbReference>
<keyword evidence="1 4" id="KW-0808">Transferase</keyword>
<dbReference type="GO" id="GO:0009073">
    <property type="term" value="P:aromatic amino acid family biosynthetic process"/>
    <property type="evidence" value="ECO:0007669"/>
    <property type="project" value="InterPro"/>
</dbReference>
<dbReference type="NCBIfam" id="NF009239">
    <property type="entry name" value="PRK12595.1"/>
    <property type="match status" value="1"/>
</dbReference>
<evidence type="ECO:0000259" key="3">
    <source>
        <dbReference type="Pfam" id="PF18152"/>
    </source>
</evidence>
<keyword evidence="5" id="KW-1185">Reference proteome</keyword>
<dbReference type="Proteomes" id="UP000662088">
    <property type="component" value="Unassembled WGS sequence"/>
</dbReference>
<proteinExistence type="predicted"/>
<dbReference type="PANTHER" id="PTHR43018:SF2">
    <property type="entry name" value="PHOSPHO-2-DEHYDRO-3-DEOXYHEPTONATE ALDOLASE"/>
    <property type="match status" value="1"/>
</dbReference>
<dbReference type="InterPro" id="IPR052899">
    <property type="entry name" value="Class-I_DAHP_synthase"/>
</dbReference>
<dbReference type="SUPFAM" id="SSF51569">
    <property type="entry name" value="Aldolase"/>
    <property type="match status" value="1"/>
</dbReference>
<dbReference type="Gene3D" id="3.20.20.70">
    <property type="entry name" value="Aldolase class I"/>
    <property type="match status" value="1"/>
</dbReference>
<accession>A0A8I0A462</accession>
<dbReference type="Pfam" id="PF00793">
    <property type="entry name" value="DAHP_synth_1"/>
    <property type="match status" value="1"/>
</dbReference>
<dbReference type="EC" id="2.5.1.54" evidence="4"/>
<comment type="caution">
    <text evidence="4">The sequence shown here is derived from an EMBL/GenBank/DDBJ whole genome shotgun (WGS) entry which is preliminary data.</text>
</comment>
<gene>
    <name evidence="4" type="primary">aroF</name>
    <name evidence="4" type="ORF">H8R92_01240</name>
</gene>
<evidence type="ECO:0000256" key="1">
    <source>
        <dbReference type="ARBA" id="ARBA00022679"/>
    </source>
</evidence>
<dbReference type="InterPro" id="IPR006218">
    <property type="entry name" value="DAHP1/KDSA"/>
</dbReference>
<organism evidence="4 5">
    <name type="scientific">Clostridium lentum</name>
    <dbReference type="NCBI Taxonomy" id="2763037"/>
    <lineage>
        <taxon>Bacteria</taxon>
        <taxon>Bacillati</taxon>
        <taxon>Bacillota</taxon>
        <taxon>Clostridia</taxon>
        <taxon>Eubacteriales</taxon>
        <taxon>Clostridiaceae</taxon>
        <taxon>Clostridium</taxon>
    </lineage>
</organism>